<dbReference type="OrthoDB" id="2140240at2759"/>
<gene>
    <name evidence="2" type="ORF">PAC_08435</name>
</gene>
<reference evidence="2 3" key="1">
    <citation type="submission" date="2016-03" db="EMBL/GenBank/DDBJ databases">
        <authorList>
            <person name="Ploux O."/>
        </authorList>
    </citation>
    <scope>NUCLEOTIDE SEQUENCE [LARGE SCALE GENOMIC DNA]</scope>
    <source>
        <strain evidence="2 3">UAMH 11012</strain>
    </source>
</reference>
<keyword evidence="1" id="KW-0732">Signal</keyword>
<organism evidence="2 3">
    <name type="scientific">Phialocephala subalpina</name>
    <dbReference type="NCBI Taxonomy" id="576137"/>
    <lineage>
        <taxon>Eukaryota</taxon>
        <taxon>Fungi</taxon>
        <taxon>Dikarya</taxon>
        <taxon>Ascomycota</taxon>
        <taxon>Pezizomycotina</taxon>
        <taxon>Leotiomycetes</taxon>
        <taxon>Helotiales</taxon>
        <taxon>Mollisiaceae</taxon>
        <taxon>Phialocephala</taxon>
        <taxon>Phialocephala fortinii species complex</taxon>
    </lineage>
</organism>
<dbReference type="Proteomes" id="UP000184330">
    <property type="component" value="Unassembled WGS sequence"/>
</dbReference>
<dbReference type="AlphaFoldDB" id="A0A1L7X0J4"/>
<proteinExistence type="predicted"/>
<sequence>MHFLTATTTIISLLSLAVSALPTTVDSRAASTAIDPSLVPIFSIKTGSGVGANGVAIPKTCPPSRSAFIAKLSANVAAGNVLGTPITFNTNPEVQDTKTNESRATAMIITLQSFTGVKGVGCPGASTPELLSQQKTGVVSPS</sequence>
<feature type="signal peptide" evidence="1">
    <location>
        <begin position="1"/>
        <end position="20"/>
    </location>
</feature>
<name>A0A1L7X0J4_9HELO</name>
<evidence type="ECO:0000313" key="2">
    <source>
        <dbReference type="EMBL" id="CZR58543.1"/>
    </source>
</evidence>
<dbReference type="EMBL" id="FJOG01000012">
    <property type="protein sequence ID" value="CZR58543.1"/>
    <property type="molecule type" value="Genomic_DNA"/>
</dbReference>
<evidence type="ECO:0000256" key="1">
    <source>
        <dbReference type="SAM" id="SignalP"/>
    </source>
</evidence>
<feature type="chain" id="PRO_5012476538" description="GEgh 16 protein" evidence="1">
    <location>
        <begin position="21"/>
        <end position="142"/>
    </location>
</feature>
<evidence type="ECO:0008006" key="4">
    <source>
        <dbReference type="Google" id="ProtNLM"/>
    </source>
</evidence>
<protein>
    <recommendedName>
        <fullName evidence="4">GEgh 16 protein</fullName>
    </recommendedName>
</protein>
<accession>A0A1L7X0J4</accession>
<keyword evidence="3" id="KW-1185">Reference proteome</keyword>
<evidence type="ECO:0000313" key="3">
    <source>
        <dbReference type="Proteomes" id="UP000184330"/>
    </source>
</evidence>